<evidence type="ECO:0000256" key="2">
    <source>
        <dbReference type="SAM" id="Phobius"/>
    </source>
</evidence>
<dbReference type="AlphaFoldDB" id="A0A2T2PB93"/>
<sequence length="401" mass="43959">MTVPEIKLTAFETLQFLWNIPQIIFKAIFSIIYALAHDRTLRRLKRTIVTSILHSQSSVITFRQARAVQIPTAVAITKFCNSRKLAHATVHVPIPQSSKQGSKIHQEIPSAVLHLISTSLENRPPSASASNSDQRTLFYLHGGGYAHPVKEKGQLELALECAIIAKAPTLAVLEYELAPSLHHPGQLVQSLAALRVLLEDLDKSPQDIFLMGDSAGGNATLGVLAALKEGEGPQGWWPFANTMRFSKKSGAFLGSAVVLSPWCSLDTSRKSYAENEKWDFINPRKVHDFVQAWKPIEGEVWCDFLGAAGKDPGRWGQGFWHSVAAGDERVVEKTLMTVGSRECFLDEVTAMAKLMGASAQGEEPVRFVTCVGEVHVSAAIDVALRIRDGEMFSATMAFLQS</sequence>
<dbReference type="OrthoDB" id="2152029at2759"/>
<dbReference type="InterPro" id="IPR050300">
    <property type="entry name" value="GDXG_lipolytic_enzyme"/>
</dbReference>
<evidence type="ECO:0000259" key="3">
    <source>
        <dbReference type="Pfam" id="PF07859"/>
    </source>
</evidence>
<feature type="transmembrane region" description="Helical" evidence="2">
    <location>
        <begin position="16"/>
        <end position="36"/>
    </location>
</feature>
<dbReference type="SUPFAM" id="SSF53474">
    <property type="entry name" value="alpha/beta-Hydrolases"/>
    <property type="match status" value="1"/>
</dbReference>
<dbReference type="Proteomes" id="UP000240883">
    <property type="component" value="Unassembled WGS sequence"/>
</dbReference>
<keyword evidence="2" id="KW-1133">Transmembrane helix</keyword>
<keyword evidence="2" id="KW-0472">Membrane</keyword>
<evidence type="ECO:0000256" key="1">
    <source>
        <dbReference type="ARBA" id="ARBA00022801"/>
    </source>
</evidence>
<reference evidence="4 5" key="1">
    <citation type="journal article" date="2018" name="Front. Microbiol.">
        <title>Genome-Wide Analysis of Corynespora cassiicola Leaf Fall Disease Putative Effectors.</title>
        <authorList>
            <person name="Lopez D."/>
            <person name="Ribeiro S."/>
            <person name="Label P."/>
            <person name="Fumanal B."/>
            <person name="Venisse J.S."/>
            <person name="Kohler A."/>
            <person name="de Oliveira R.R."/>
            <person name="Labutti K."/>
            <person name="Lipzen A."/>
            <person name="Lail K."/>
            <person name="Bauer D."/>
            <person name="Ohm R.A."/>
            <person name="Barry K.W."/>
            <person name="Spatafora J."/>
            <person name="Grigoriev I.V."/>
            <person name="Martin F.M."/>
            <person name="Pujade-Renaud V."/>
        </authorList>
    </citation>
    <scope>NUCLEOTIDE SEQUENCE [LARGE SCALE GENOMIC DNA]</scope>
    <source>
        <strain evidence="4 5">Philippines</strain>
    </source>
</reference>
<protein>
    <submittedName>
        <fullName evidence="4">Alpha/beta-hydrolase</fullName>
    </submittedName>
</protein>
<dbReference type="Pfam" id="PF07859">
    <property type="entry name" value="Abhydrolase_3"/>
    <property type="match status" value="1"/>
</dbReference>
<evidence type="ECO:0000313" key="4">
    <source>
        <dbReference type="EMBL" id="PSN74933.1"/>
    </source>
</evidence>
<evidence type="ECO:0000313" key="5">
    <source>
        <dbReference type="Proteomes" id="UP000240883"/>
    </source>
</evidence>
<keyword evidence="5" id="KW-1185">Reference proteome</keyword>
<dbReference type="PANTHER" id="PTHR48081">
    <property type="entry name" value="AB HYDROLASE SUPERFAMILY PROTEIN C4A8.06C"/>
    <property type="match status" value="1"/>
</dbReference>
<dbReference type="GO" id="GO:0016787">
    <property type="term" value="F:hydrolase activity"/>
    <property type="evidence" value="ECO:0007669"/>
    <property type="project" value="UniProtKB-KW"/>
</dbReference>
<proteinExistence type="predicted"/>
<dbReference type="InterPro" id="IPR013094">
    <property type="entry name" value="AB_hydrolase_3"/>
</dbReference>
<dbReference type="STRING" id="1448308.A0A2T2PB93"/>
<dbReference type="Gene3D" id="3.40.50.1820">
    <property type="entry name" value="alpha/beta hydrolase"/>
    <property type="match status" value="1"/>
</dbReference>
<keyword evidence="1 4" id="KW-0378">Hydrolase</keyword>
<keyword evidence="2" id="KW-0812">Transmembrane</keyword>
<dbReference type="EMBL" id="KZ678128">
    <property type="protein sequence ID" value="PSN74933.1"/>
    <property type="molecule type" value="Genomic_DNA"/>
</dbReference>
<gene>
    <name evidence="4" type="ORF">BS50DRAFT_27518</name>
</gene>
<dbReference type="InterPro" id="IPR029058">
    <property type="entry name" value="AB_hydrolase_fold"/>
</dbReference>
<name>A0A2T2PB93_CORCC</name>
<dbReference type="PANTHER" id="PTHR48081:SF18">
    <property type="entry name" value="ALPHA_BETA HYDROLASE FOLD-3 DOMAIN-CONTAINING PROTEIN"/>
    <property type="match status" value="1"/>
</dbReference>
<organism evidence="4 5">
    <name type="scientific">Corynespora cassiicola Philippines</name>
    <dbReference type="NCBI Taxonomy" id="1448308"/>
    <lineage>
        <taxon>Eukaryota</taxon>
        <taxon>Fungi</taxon>
        <taxon>Dikarya</taxon>
        <taxon>Ascomycota</taxon>
        <taxon>Pezizomycotina</taxon>
        <taxon>Dothideomycetes</taxon>
        <taxon>Pleosporomycetidae</taxon>
        <taxon>Pleosporales</taxon>
        <taxon>Corynesporascaceae</taxon>
        <taxon>Corynespora</taxon>
    </lineage>
</organism>
<accession>A0A2T2PB93</accession>
<feature type="domain" description="Alpha/beta hydrolase fold-3" evidence="3">
    <location>
        <begin position="137"/>
        <end position="376"/>
    </location>
</feature>